<dbReference type="SUPFAM" id="SSF53850">
    <property type="entry name" value="Periplasmic binding protein-like II"/>
    <property type="match status" value="1"/>
</dbReference>
<dbReference type="InterPro" id="IPR000847">
    <property type="entry name" value="LysR_HTH_N"/>
</dbReference>
<protein>
    <submittedName>
        <fullName evidence="6">LysR family transcriptional regulator</fullName>
    </submittedName>
</protein>
<gene>
    <name evidence="6" type="ORF">WG929_19935</name>
</gene>
<dbReference type="Gene3D" id="3.40.190.10">
    <property type="entry name" value="Periplasmic binding protein-like II"/>
    <property type="match status" value="2"/>
</dbReference>
<evidence type="ECO:0000313" key="6">
    <source>
        <dbReference type="EMBL" id="MFK4754676.1"/>
    </source>
</evidence>
<evidence type="ECO:0000256" key="4">
    <source>
        <dbReference type="ARBA" id="ARBA00023163"/>
    </source>
</evidence>
<evidence type="ECO:0000256" key="3">
    <source>
        <dbReference type="ARBA" id="ARBA00023125"/>
    </source>
</evidence>
<keyword evidence="7" id="KW-1185">Reference proteome</keyword>
<sequence>MIQLREIDLNLLLVFQLMYRERKTGPVAEQLGLSQPAVSNALGRLRKTLNDELFERTSRGMRPTPFADAIAESIGYALSTLQDGLNYQERFDPIQSERAFCLSMTDLGEMYLLPRLMAYLAIHAPNISLTTVRDTGRPLKEEMEGGSVDLAIGLLPQLEGGFYQRRLFDQDYVCLMRAGHALADGELTLERFSEAQHIIIEAQGTGHGRVEKQLMRSGISRIVRLRLPHFISAPYIVSTTDLVATVTEKLALQTSKSLGLVARPHPVPIPPAQINVFWHRRYHQDTGNIWLRNIVFELFSE</sequence>
<dbReference type="PANTHER" id="PTHR30118">
    <property type="entry name" value="HTH-TYPE TRANSCRIPTIONAL REGULATOR LEUO-RELATED"/>
    <property type="match status" value="1"/>
</dbReference>
<accession>A0ABW8NNV1</accession>
<dbReference type="InterPro" id="IPR050389">
    <property type="entry name" value="LysR-type_TF"/>
</dbReference>
<dbReference type="PRINTS" id="PR00039">
    <property type="entry name" value="HTHLYSR"/>
</dbReference>
<comment type="similarity">
    <text evidence="1">Belongs to the LysR transcriptional regulatory family.</text>
</comment>
<dbReference type="InterPro" id="IPR036390">
    <property type="entry name" value="WH_DNA-bd_sf"/>
</dbReference>
<dbReference type="PANTHER" id="PTHR30118:SF15">
    <property type="entry name" value="TRANSCRIPTIONAL REGULATORY PROTEIN"/>
    <property type="match status" value="1"/>
</dbReference>
<dbReference type="InterPro" id="IPR036388">
    <property type="entry name" value="WH-like_DNA-bd_sf"/>
</dbReference>
<keyword evidence="3" id="KW-0238">DNA-binding</keyword>
<keyword evidence="2" id="KW-0805">Transcription regulation</keyword>
<dbReference type="SUPFAM" id="SSF46785">
    <property type="entry name" value="Winged helix' DNA-binding domain"/>
    <property type="match status" value="1"/>
</dbReference>
<dbReference type="Pfam" id="PF03466">
    <property type="entry name" value="LysR_substrate"/>
    <property type="match status" value="1"/>
</dbReference>
<dbReference type="Gene3D" id="1.10.10.10">
    <property type="entry name" value="Winged helix-like DNA-binding domain superfamily/Winged helix DNA-binding domain"/>
    <property type="match status" value="1"/>
</dbReference>
<evidence type="ECO:0000256" key="1">
    <source>
        <dbReference type="ARBA" id="ARBA00009437"/>
    </source>
</evidence>
<organism evidence="6 7">
    <name type="scientific">Oceanobacter antarcticus</name>
    <dbReference type="NCBI Taxonomy" id="3133425"/>
    <lineage>
        <taxon>Bacteria</taxon>
        <taxon>Pseudomonadati</taxon>
        <taxon>Pseudomonadota</taxon>
        <taxon>Gammaproteobacteria</taxon>
        <taxon>Oceanospirillales</taxon>
        <taxon>Oceanospirillaceae</taxon>
        <taxon>Oceanobacter</taxon>
    </lineage>
</organism>
<evidence type="ECO:0000259" key="5">
    <source>
        <dbReference type="PROSITE" id="PS50931"/>
    </source>
</evidence>
<dbReference type="PROSITE" id="PS50931">
    <property type="entry name" value="HTH_LYSR"/>
    <property type="match status" value="1"/>
</dbReference>
<dbReference type="Pfam" id="PF00126">
    <property type="entry name" value="HTH_1"/>
    <property type="match status" value="1"/>
</dbReference>
<name>A0ABW8NNV1_9GAMM</name>
<evidence type="ECO:0000256" key="2">
    <source>
        <dbReference type="ARBA" id="ARBA00023015"/>
    </source>
</evidence>
<feature type="domain" description="HTH lysR-type" evidence="5">
    <location>
        <begin position="7"/>
        <end position="64"/>
    </location>
</feature>
<dbReference type="EMBL" id="JBBKTX010000038">
    <property type="protein sequence ID" value="MFK4754676.1"/>
    <property type="molecule type" value="Genomic_DNA"/>
</dbReference>
<dbReference type="RefSeq" id="WP_369856656.1">
    <property type="nucleotide sequence ID" value="NZ_JBBKTX010000038.1"/>
</dbReference>
<dbReference type="Proteomes" id="UP001620597">
    <property type="component" value="Unassembled WGS sequence"/>
</dbReference>
<proteinExistence type="inferred from homology"/>
<comment type="caution">
    <text evidence="6">The sequence shown here is derived from an EMBL/GenBank/DDBJ whole genome shotgun (WGS) entry which is preliminary data.</text>
</comment>
<evidence type="ECO:0000313" key="7">
    <source>
        <dbReference type="Proteomes" id="UP001620597"/>
    </source>
</evidence>
<reference evidence="6 7" key="1">
    <citation type="submission" date="2024-03" db="EMBL/GenBank/DDBJ databases">
        <title>High-quality draft genome sequence of Oceanobacter sp. wDCs-4.</title>
        <authorList>
            <person name="Dong C."/>
        </authorList>
    </citation>
    <scope>NUCLEOTIDE SEQUENCE [LARGE SCALE GENOMIC DNA]</scope>
    <source>
        <strain evidence="7">wDCs-4</strain>
    </source>
</reference>
<dbReference type="InterPro" id="IPR005119">
    <property type="entry name" value="LysR_subst-bd"/>
</dbReference>
<dbReference type="CDD" id="cd08459">
    <property type="entry name" value="PBP2_DntR_NahR_LinR_like"/>
    <property type="match status" value="1"/>
</dbReference>
<keyword evidence="4" id="KW-0804">Transcription</keyword>